<accession>A0A371IY79</accession>
<keyword evidence="2" id="KW-0238">DNA-binding</keyword>
<sequence>MQCIVSETIGFLSKTFPKIYSSLYLEYLKQYSATYNVNKTQLRALVFIKNNGAISMTDLCAKLNIEKGSLTSMVDELTKKGYVVREKDLSDRRKYLITITEKGDKIATDFMEKLTYKLEEKLSKLNIEDRGKFIEAITTLQYILSKEELN</sequence>
<keyword evidence="6" id="KW-1185">Reference proteome</keyword>
<dbReference type="EMBL" id="NOJY02000072">
    <property type="protein sequence ID" value="RDY25443.1"/>
    <property type="molecule type" value="Genomic_DNA"/>
</dbReference>
<protein>
    <submittedName>
        <fullName evidence="5">MarR family transcriptional regulator</fullName>
    </submittedName>
</protein>
<dbReference type="SUPFAM" id="SSF46785">
    <property type="entry name" value="Winged helix' DNA-binding domain"/>
    <property type="match status" value="1"/>
</dbReference>
<organism evidence="5 6">
    <name type="scientific">Romboutsia weinsteinii</name>
    <dbReference type="NCBI Taxonomy" id="2020949"/>
    <lineage>
        <taxon>Bacteria</taxon>
        <taxon>Bacillati</taxon>
        <taxon>Bacillota</taxon>
        <taxon>Clostridia</taxon>
        <taxon>Peptostreptococcales</taxon>
        <taxon>Peptostreptococcaceae</taxon>
        <taxon>Romboutsia</taxon>
    </lineage>
</organism>
<evidence type="ECO:0000313" key="5">
    <source>
        <dbReference type="EMBL" id="RDY25443.1"/>
    </source>
</evidence>
<dbReference type="PANTHER" id="PTHR42756">
    <property type="entry name" value="TRANSCRIPTIONAL REGULATOR, MARR"/>
    <property type="match status" value="1"/>
</dbReference>
<dbReference type="InterPro" id="IPR000835">
    <property type="entry name" value="HTH_MarR-typ"/>
</dbReference>
<evidence type="ECO:0000256" key="1">
    <source>
        <dbReference type="ARBA" id="ARBA00023015"/>
    </source>
</evidence>
<dbReference type="OrthoDB" id="1707673at2"/>
<evidence type="ECO:0000313" key="6">
    <source>
        <dbReference type="Proteomes" id="UP000215694"/>
    </source>
</evidence>
<dbReference type="GO" id="GO:0003700">
    <property type="term" value="F:DNA-binding transcription factor activity"/>
    <property type="evidence" value="ECO:0007669"/>
    <property type="project" value="InterPro"/>
</dbReference>
<evidence type="ECO:0000256" key="2">
    <source>
        <dbReference type="ARBA" id="ARBA00023125"/>
    </source>
</evidence>
<proteinExistence type="predicted"/>
<gene>
    <name evidence="5" type="ORF">CHL78_018160</name>
</gene>
<dbReference type="PRINTS" id="PR00598">
    <property type="entry name" value="HTHMARR"/>
</dbReference>
<dbReference type="Gene3D" id="1.10.10.10">
    <property type="entry name" value="Winged helix-like DNA-binding domain superfamily/Winged helix DNA-binding domain"/>
    <property type="match status" value="1"/>
</dbReference>
<dbReference type="Pfam" id="PF01047">
    <property type="entry name" value="MarR"/>
    <property type="match status" value="1"/>
</dbReference>
<keyword evidence="3" id="KW-0804">Transcription</keyword>
<dbReference type="InterPro" id="IPR036388">
    <property type="entry name" value="WH-like_DNA-bd_sf"/>
</dbReference>
<keyword evidence="1" id="KW-0805">Transcription regulation</keyword>
<dbReference type="GO" id="GO:0003677">
    <property type="term" value="F:DNA binding"/>
    <property type="evidence" value="ECO:0007669"/>
    <property type="project" value="UniProtKB-KW"/>
</dbReference>
<dbReference type="PANTHER" id="PTHR42756:SF1">
    <property type="entry name" value="TRANSCRIPTIONAL REPRESSOR OF EMRAB OPERON"/>
    <property type="match status" value="1"/>
</dbReference>
<dbReference type="RefSeq" id="WP_094366766.1">
    <property type="nucleotide sequence ID" value="NZ_NOJY02000072.1"/>
</dbReference>
<dbReference type="PROSITE" id="PS50995">
    <property type="entry name" value="HTH_MARR_2"/>
    <property type="match status" value="1"/>
</dbReference>
<comment type="caution">
    <text evidence="5">The sequence shown here is derived from an EMBL/GenBank/DDBJ whole genome shotgun (WGS) entry which is preliminary data.</text>
</comment>
<dbReference type="SMART" id="SM00347">
    <property type="entry name" value="HTH_MARR"/>
    <property type="match status" value="1"/>
</dbReference>
<reference evidence="5 6" key="1">
    <citation type="journal article" date="2017" name="Genome Announc.">
        <title>Draft Genome Sequence of Romboutsia weinsteinii sp. nov. Strain CCRI-19649(T) Isolated from Surface Water.</title>
        <authorList>
            <person name="Maheux A.F."/>
            <person name="Boudreau D.K."/>
            <person name="Berube E."/>
            <person name="Boissinot M."/>
            <person name="Cantin P."/>
            <person name="Raymond F."/>
            <person name="Corbeil J."/>
            <person name="Omar R.F."/>
            <person name="Bergeron M.G."/>
        </authorList>
    </citation>
    <scope>NUCLEOTIDE SEQUENCE [LARGE SCALE GENOMIC DNA]</scope>
    <source>
        <strain evidence="5 6">CCRI-19649</strain>
    </source>
</reference>
<feature type="domain" description="HTH marR-type" evidence="4">
    <location>
        <begin position="1"/>
        <end position="149"/>
    </location>
</feature>
<dbReference type="Proteomes" id="UP000215694">
    <property type="component" value="Unassembled WGS sequence"/>
</dbReference>
<dbReference type="InterPro" id="IPR036390">
    <property type="entry name" value="WH_DNA-bd_sf"/>
</dbReference>
<evidence type="ECO:0000259" key="4">
    <source>
        <dbReference type="PROSITE" id="PS50995"/>
    </source>
</evidence>
<name>A0A371IY79_9FIRM</name>
<evidence type="ECO:0000256" key="3">
    <source>
        <dbReference type="ARBA" id="ARBA00023163"/>
    </source>
</evidence>
<dbReference type="AlphaFoldDB" id="A0A371IY79"/>